<sequence length="91" mass="10431">MIQIQAQMKGVCFFPMQTKRKKKEKSQIFFSGVKFARFLPLQTFFLSILSLSLTHLFLSLFGCVFCSTFSQSETEFEGYSAPVSLLFFSCV</sequence>
<proteinExistence type="evidence at transcript level"/>
<name>C6TLH5_SOYBN</name>
<reference evidence="1" key="1">
    <citation type="submission" date="2009-08" db="EMBL/GenBank/DDBJ databases">
        <authorList>
            <person name="Cheung F."/>
            <person name="Xiao Y."/>
            <person name="Chan A."/>
            <person name="Moskal W."/>
            <person name="Town C.D."/>
        </authorList>
    </citation>
    <scope>NUCLEOTIDE SEQUENCE</scope>
</reference>
<organism evidence="1">
    <name type="scientific">Glycine max</name>
    <name type="common">Soybean</name>
    <name type="synonym">Glycine hispida</name>
    <dbReference type="NCBI Taxonomy" id="3847"/>
    <lineage>
        <taxon>Eukaryota</taxon>
        <taxon>Viridiplantae</taxon>
        <taxon>Streptophyta</taxon>
        <taxon>Embryophyta</taxon>
        <taxon>Tracheophyta</taxon>
        <taxon>Spermatophyta</taxon>
        <taxon>Magnoliopsida</taxon>
        <taxon>eudicotyledons</taxon>
        <taxon>Gunneridae</taxon>
        <taxon>Pentapetalae</taxon>
        <taxon>rosids</taxon>
        <taxon>fabids</taxon>
        <taxon>Fabales</taxon>
        <taxon>Fabaceae</taxon>
        <taxon>Papilionoideae</taxon>
        <taxon>50 kb inversion clade</taxon>
        <taxon>NPAAA clade</taxon>
        <taxon>indigoferoid/millettioid clade</taxon>
        <taxon>Phaseoleae</taxon>
        <taxon>Glycine</taxon>
        <taxon>Glycine subgen. Soja</taxon>
    </lineage>
</organism>
<evidence type="ECO:0000313" key="1">
    <source>
        <dbReference type="EMBL" id="ACU23767.1"/>
    </source>
</evidence>
<protein>
    <submittedName>
        <fullName evidence="1">Uncharacterized protein</fullName>
    </submittedName>
</protein>
<accession>C6TLH5</accession>
<dbReference type="EMBL" id="BT098562">
    <property type="protein sequence ID" value="ACU23767.1"/>
    <property type="molecule type" value="mRNA"/>
</dbReference>
<dbReference type="AlphaFoldDB" id="C6TLH5"/>